<dbReference type="CDD" id="cd04301">
    <property type="entry name" value="NAT_SF"/>
    <property type="match status" value="1"/>
</dbReference>
<dbReference type="InterPro" id="IPR000182">
    <property type="entry name" value="GNAT_dom"/>
</dbReference>
<dbReference type="PANTHER" id="PTHR13947:SF37">
    <property type="entry name" value="LD18367P"/>
    <property type="match status" value="1"/>
</dbReference>
<accession>A0A0G3EKW2</accession>
<dbReference type="KEGG" id="ptx:ABW99_05100"/>
<dbReference type="Pfam" id="PF00583">
    <property type="entry name" value="Acetyltransf_1"/>
    <property type="match status" value="1"/>
</dbReference>
<dbReference type="InterPro" id="IPR016181">
    <property type="entry name" value="Acyl_CoA_acyltransferase"/>
</dbReference>
<evidence type="ECO:0000259" key="2">
    <source>
        <dbReference type="PROSITE" id="PS51186"/>
    </source>
</evidence>
<keyword evidence="1" id="KW-0808">Transferase</keyword>
<dbReference type="PROSITE" id="PS51186">
    <property type="entry name" value="GNAT"/>
    <property type="match status" value="1"/>
</dbReference>
<proteinExistence type="predicted"/>
<sequence length="184" mass="20365">MKLHPDPIPDMHTDIRPLFSHDAMTYQALRLRGLQESPTAFSASFAEERDRTLADITPRVTPAADGSKCVFGAFRTDTLVGMVTILRPQAAKVRHCAQLAGMYVDPGFRRRGIGRALLGAVIDHARAMGDVRQLRLGVNADNTGARQLYEAVGFSCFGIEPDALHVDGRFYGEAHYVLRLDRRT</sequence>
<name>A0A0G3EKW2_9BURK</name>
<organism evidence="3 4">
    <name type="scientific">Pandoraea thiooxydans</name>
    <dbReference type="NCBI Taxonomy" id="445709"/>
    <lineage>
        <taxon>Bacteria</taxon>
        <taxon>Pseudomonadati</taxon>
        <taxon>Pseudomonadota</taxon>
        <taxon>Betaproteobacteria</taxon>
        <taxon>Burkholderiales</taxon>
        <taxon>Burkholderiaceae</taxon>
        <taxon>Pandoraea</taxon>
    </lineage>
</organism>
<gene>
    <name evidence="3" type="ORF">ABW99_05100</name>
</gene>
<dbReference type="Proteomes" id="UP000036700">
    <property type="component" value="Chromosome"/>
</dbReference>
<evidence type="ECO:0000256" key="1">
    <source>
        <dbReference type="ARBA" id="ARBA00022679"/>
    </source>
</evidence>
<dbReference type="STRING" id="445709.ABW99_05100"/>
<dbReference type="Gene3D" id="3.40.630.30">
    <property type="match status" value="1"/>
</dbReference>
<dbReference type="InterPro" id="IPR050769">
    <property type="entry name" value="NAT_camello-type"/>
</dbReference>
<keyword evidence="4" id="KW-1185">Reference proteome</keyword>
<dbReference type="GO" id="GO:0008080">
    <property type="term" value="F:N-acetyltransferase activity"/>
    <property type="evidence" value="ECO:0007669"/>
    <property type="project" value="InterPro"/>
</dbReference>
<dbReference type="EMBL" id="CP011568">
    <property type="protein sequence ID" value="AKJ67693.2"/>
    <property type="molecule type" value="Genomic_DNA"/>
</dbReference>
<dbReference type="PANTHER" id="PTHR13947">
    <property type="entry name" value="GNAT FAMILY N-ACETYLTRANSFERASE"/>
    <property type="match status" value="1"/>
</dbReference>
<evidence type="ECO:0000313" key="3">
    <source>
        <dbReference type="EMBL" id="AKJ67693.2"/>
    </source>
</evidence>
<dbReference type="AlphaFoldDB" id="A0A0G3EKW2"/>
<feature type="domain" description="N-acetyltransferase" evidence="2">
    <location>
        <begin position="13"/>
        <end position="183"/>
    </location>
</feature>
<reference evidence="4" key="1">
    <citation type="submission" date="2015-06" db="EMBL/GenBank/DDBJ databases">
        <authorList>
            <person name="Lim Y.L."/>
            <person name="Ee R."/>
            <person name="Yong D."/>
            <person name="How K.Y."/>
            <person name="Yin W.F."/>
            <person name="Chan K.G."/>
        </authorList>
    </citation>
    <scope>NUCLEOTIDE SEQUENCE [LARGE SCALE GENOMIC DNA]</scope>
    <source>
        <strain evidence="4">DSM 25325</strain>
    </source>
</reference>
<protein>
    <recommendedName>
        <fullName evidence="2">N-acetyltransferase domain-containing protein</fullName>
    </recommendedName>
</protein>
<dbReference type="SUPFAM" id="SSF55729">
    <property type="entry name" value="Acyl-CoA N-acyltransferases (Nat)"/>
    <property type="match status" value="1"/>
</dbReference>
<evidence type="ECO:0000313" key="4">
    <source>
        <dbReference type="Proteomes" id="UP000036700"/>
    </source>
</evidence>